<dbReference type="EMBL" id="FN649160">
    <property type="protein sequence ID" value="CBJ28115.1"/>
    <property type="molecule type" value="Genomic_DNA"/>
</dbReference>
<dbReference type="InterPro" id="IPR054424">
    <property type="entry name" value="Replitron_HUH"/>
</dbReference>
<organism evidence="3 4">
    <name type="scientific">Ectocarpus siliculosus</name>
    <name type="common">Brown alga</name>
    <name type="synonym">Conferva siliculosa</name>
    <dbReference type="NCBI Taxonomy" id="2880"/>
    <lineage>
        <taxon>Eukaryota</taxon>
        <taxon>Sar</taxon>
        <taxon>Stramenopiles</taxon>
        <taxon>Ochrophyta</taxon>
        <taxon>PX clade</taxon>
        <taxon>Phaeophyceae</taxon>
        <taxon>Ectocarpales</taxon>
        <taxon>Ectocarpaceae</taxon>
        <taxon>Ectocarpus</taxon>
    </lineage>
</organism>
<sequence>MVRGLVSLERGNVHGNLHLQGILTAGLVKYFDDPRKEEAAMRKSIRQACEWKSHVKVKIVIKRLMRQQTFSGMLGYCSKDQGRPHFKTSSKGVSQTEINVALAEYRKLQRVCVTEDRVELGKKNFWGLLRRFKQEHLRGIFVSPLQMVTWIIQDQQAVPSSSWICPSSAFPMDAARADAFGIALFCPSLFIRKHAYLLFFAGGQGDRIITSHEDWDTQDREFADMTVDQAKVCSHDHLELEGAMDAARERAVREVANARRYLPGVANFGFGPDSDSDATSDVGARAAPPPRSRRVWAGIGRTSNDFSEANEPLPLIVSPKCIEPGCTNAGNMGMISCGRCHGDLHRGCGVSGGGNHDDECDSFVGQRCTPCAYPRRGKKRARSS</sequence>
<protein>
    <recommendedName>
        <fullName evidence="2">Replitron HUH endonuclease domain-containing protein</fullName>
    </recommendedName>
</protein>
<dbReference type="Proteomes" id="UP000002630">
    <property type="component" value="Linkage Group LG10"/>
</dbReference>
<feature type="region of interest" description="Disordered" evidence="1">
    <location>
        <begin position="272"/>
        <end position="296"/>
    </location>
</feature>
<dbReference type="EMBL" id="FN649735">
    <property type="protein sequence ID" value="CBJ28115.1"/>
    <property type="molecule type" value="Genomic_DNA"/>
</dbReference>
<accession>D7G8U7</accession>
<dbReference type="InParanoid" id="D7G8U7"/>
<evidence type="ECO:0000313" key="4">
    <source>
        <dbReference type="Proteomes" id="UP000002630"/>
    </source>
</evidence>
<reference evidence="3 4" key="1">
    <citation type="journal article" date="2010" name="Nature">
        <title>The Ectocarpus genome and the independent evolution of multicellularity in brown algae.</title>
        <authorList>
            <person name="Cock J.M."/>
            <person name="Sterck L."/>
            <person name="Rouze P."/>
            <person name="Scornet D."/>
            <person name="Allen A.E."/>
            <person name="Amoutzias G."/>
            <person name="Anthouard V."/>
            <person name="Artiguenave F."/>
            <person name="Aury J.M."/>
            <person name="Badger J.H."/>
            <person name="Beszteri B."/>
            <person name="Billiau K."/>
            <person name="Bonnet E."/>
            <person name="Bothwell J.H."/>
            <person name="Bowler C."/>
            <person name="Boyen C."/>
            <person name="Brownlee C."/>
            <person name="Carrano C.J."/>
            <person name="Charrier B."/>
            <person name="Cho G.Y."/>
            <person name="Coelho S.M."/>
            <person name="Collen J."/>
            <person name="Corre E."/>
            <person name="Da Silva C."/>
            <person name="Delage L."/>
            <person name="Delaroque N."/>
            <person name="Dittami S.M."/>
            <person name="Doulbeau S."/>
            <person name="Elias M."/>
            <person name="Farnham G."/>
            <person name="Gachon C.M."/>
            <person name="Gschloessl B."/>
            <person name="Heesch S."/>
            <person name="Jabbari K."/>
            <person name="Jubin C."/>
            <person name="Kawai H."/>
            <person name="Kimura K."/>
            <person name="Kloareg B."/>
            <person name="Kupper F.C."/>
            <person name="Lang D."/>
            <person name="Le Bail A."/>
            <person name="Leblanc C."/>
            <person name="Lerouge P."/>
            <person name="Lohr M."/>
            <person name="Lopez P.J."/>
            <person name="Martens C."/>
            <person name="Maumus F."/>
            <person name="Michel G."/>
            <person name="Miranda-Saavedra D."/>
            <person name="Morales J."/>
            <person name="Moreau H."/>
            <person name="Motomura T."/>
            <person name="Nagasato C."/>
            <person name="Napoli C.A."/>
            <person name="Nelson D.R."/>
            <person name="Nyvall-Collen P."/>
            <person name="Peters A.F."/>
            <person name="Pommier C."/>
            <person name="Potin P."/>
            <person name="Poulain J."/>
            <person name="Quesneville H."/>
            <person name="Read B."/>
            <person name="Rensing S.A."/>
            <person name="Ritter A."/>
            <person name="Rousvoal S."/>
            <person name="Samanta M."/>
            <person name="Samson G."/>
            <person name="Schroeder D.C."/>
            <person name="Segurens B."/>
            <person name="Strittmatter M."/>
            <person name="Tonon T."/>
            <person name="Tregear J.W."/>
            <person name="Valentin K."/>
            <person name="von Dassow P."/>
            <person name="Yamagishi T."/>
            <person name="Van de Peer Y."/>
            <person name="Wincker P."/>
        </authorList>
    </citation>
    <scope>NUCLEOTIDE SEQUENCE [LARGE SCALE GENOMIC DNA]</scope>
    <source>
        <strain evidence="4">Ec32 / CCAP1310/4</strain>
    </source>
</reference>
<evidence type="ECO:0000313" key="3">
    <source>
        <dbReference type="EMBL" id="CBJ28115.1"/>
    </source>
</evidence>
<name>D7G8U7_ECTSI</name>
<dbReference type="Pfam" id="PF21859">
    <property type="entry name" value="Replitron_HUH"/>
    <property type="match status" value="1"/>
</dbReference>
<evidence type="ECO:0000256" key="1">
    <source>
        <dbReference type="SAM" id="MobiDB-lite"/>
    </source>
</evidence>
<gene>
    <name evidence="3" type="ORF">Esi_0092_0019</name>
</gene>
<proteinExistence type="predicted"/>
<dbReference type="AlphaFoldDB" id="D7G8U7"/>
<keyword evidence="4" id="KW-1185">Reference proteome</keyword>
<dbReference type="OrthoDB" id="1990019at2759"/>
<evidence type="ECO:0000259" key="2">
    <source>
        <dbReference type="Pfam" id="PF21859"/>
    </source>
</evidence>
<feature type="domain" description="Replitron HUH endonuclease" evidence="2">
    <location>
        <begin position="2"/>
        <end position="106"/>
    </location>
</feature>